<dbReference type="eggNOG" id="ENOG50337QZ">
    <property type="taxonomic scope" value="Bacteria"/>
</dbReference>
<dbReference type="STRING" id="1423747.FC69_GL001555"/>
<organism evidence="1 2">
    <name type="scientific">Latilactobacillus fuchuensis DSM 14340 = JCM 11249</name>
    <dbReference type="NCBI Taxonomy" id="1423747"/>
    <lineage>
        <taxon>Bacteria</taxon>
        <taxon>Bacillati</taxon>
        <taxon>Bacillota</taxon>
        <taxon>Bacilli</taxon>
        <taxon>Lactobacillales</taxon>
        <taxon>Lactobacillaceae</taxon>
        <taxon>Latilactobacillus</taxon>
    </lineage>
</organism>
<name>A0A0R1RRH0_9LACO</name>
<dbReference type="AlphaFoldDB" id="A0A0R1RRH0"/>
<sequence length="102" mass="11427">MFNLFKKRTQEVAPPIVKEQVVEQWQAVPQYVAVDPRDYPQVTVIAASLASGSATNSQFNLKRLLIANPEAKRVGIIVSSLMATQTQQQYVIRSIKKRVNGE</sequence>
<dbReference type="RefSeq" id="WP_025082884.1">
    <property type="nucleotide sequence ID" value="NZ_AZEX01000044.1"/>
</dbReference>
<accession>A0A0R1RRH0</accession>
<reference evidence="1 2" key="1">
    <citation type="journal article" date="2015" name="Genome Announc.">
        <title>Expanding the biotechnology potential of lactobacilli through comparative genomics of 213 strains and associated genera.</title>
        <authorList>
            <person name="Sun Z."/>
            <person name="Harris H.M."/>
            <person name="McCann A."/>
            <person name="Guo C."/>
            <person name="Argimon S."/>
            <person name="Zhang W."/>
            <person name="Yang X."/>
            <person name="Jeffery I.B."/>
            <person name="Cooney J.C."/>
            <person name="Kagawa T.F."/>
            <person name="Liu W."/>
            <person name="Song Y."/>
            <person name="Salvetti E."/>
            <person name="Wrobel A."/>
            <person name="Rasinkangas P."/>
            <person name="Parkhill J."/>
            <person name="Rea M.C."/>
            <person name="O'Sullivan O."/>
            <person name="Ritari J."/>
            <person name="Douillard F.P."/>
            <person name="Paul Ross R."/>
            <person name="Yang R."/>
            <person name="Briner A.E."/>
            <person name="Felis G.E."/>
            <person name="de Vos W.M."/>
            <person name="Barrangou R."/>
            <person name="Klaenhammer T.R."/>
            <person name="Caufield P.W."/>
            <person name="Cui Y."/>
            <person name="Zhang H."/>
            <person name="O'Toole P.W."/>
        </authorList>
    </citation>
    <scope>NUCLEOTIDE SEQUENCE [LARGE SCALE GENOMIC DNA]</scope>
    <source>
        <strain evidence="1 2">DSM 14340</strain>
    </source>
</reference>
<dbReference type="EMBL" id="AZEX01000044">
    <property type="protein sequence ID" value="KRL59596.1"/>
    <property type="molecule type" value="Genomic_DNA"/>
</dbReference>
<protein>
    <submittedName>
        <fullName evidence="1">Uncharacterized protein</fullName>
    </submittedName>
</protein>
<gene>
    <name evidence="1" type="ORF">FC69_GL001555</name>
</gene>
<evidence type="ECO:0000313" key="2">
    <source>
        <dbReference type="Proteomes" id="UP000051264"/>
    </source>
</evidence>
<proteinExistence type="predicted"/>
<evidence type="ECO:0000313" key="1">
    <source>
        <dbReference type="EMBL" id="KRL59596.1"/>
    </source>
</evidence>
<comment type="caution">
    <text evidence="1">The sequence shown here is derived from an EMBL/GenBank/DDBJ whole genome shotgun (WGS) entry which is preliminary data.</text>
</comment>
<dbReference type="Proteomes" id="UP000051264">
    <property type="component" value="Unassembled WGS sequence"/>
</dbReference>
<dbReference type="PATRIC" id="fig|1423747.3.peg.1583"/>